<name>A0AC35U923_9BILA</name>
<sequence length="107" mass="12042">MDYNNPDKIEILNPELLVEDPTVLTLVLHNEDHTIGNSLKHILCLMPEVEFCGYNVPHPLEDKILVRIQTRDGFKAVDALLTGLDNLTHLFKGIQTKFEDGVATFDG</sequence>
<reference evidence="2" key="1">
    <citation type="submission" date="2016-11" db="UniProtKB">
        <authorList>
            <consortium name="WormBaseParasite"/>
        </authorList>
    </citation>
    <scope>IDENTIFICATION</scope>
    <source>
        <strain evidence="2">KR3021</strain>
    </source>
</reference>
<accession>A0AC35U923</accession>
<dbReference type="Proteomes" id="UP000095286">
    <property type="component" value="Unplaced"/>
</dbReference>
<evidence type="ECO:0000313" key="1">
    <source>
        <dbReference type="Proteomes" id="UP000095286"/>
    </source>
</evidence>
<protein>
    <submittedName>
        <fullName evidence="2">DNA-directed RNA polymerase I subunit D</fullName>
    </submittedName>
</protein>
<proteinExistence type="predicted"/>
<evidence type="ECO:0000313" key="2">
    <source>
        <dbReference type="WBParaSite" id="RSKR_0000922100.1"/>
    </source>
</evidence>
<dbReference type="WBParaSite" id="RSKR_0000922100.1">
    <property type="protein sequence ID" value="RSKR_0000922100.1"/>
    <property type="gene ID" value="RSKR_0000922100"/>
</dbReference>
<organism evidence="1 2">
    <name type="scientific">Rhabditophanes sp. KR3021</name>
    <dbReference type="NCBI Taxonomy" id="114890"/>
    <lineage>
        <taxon>Eukaryota</taxon>
        <taxon>Metazoa</taxon>
        <taxon>Ecdysozoa</taxon>
        <taxon>Nematoda</taxon>
        <taxon>Chromadorea</taxon>
        <taxon>Rhabditida</taxon>
        <taxon>Tylenchina</taxon>
        <taxon>Panagrolaimomorpha</taxon>
        <taxon>Strongyloidoidea</taxon>
        <taxon>Alloionematidae</taxon>
        <taxon>Rhabditophanes</taxon>
    </lineage>
</organism>